<protein>
    <submittedName>
        <fullName evidence="3">Helicase-associated protein</fullName>
    </submittedName>
</protein>
<proteinExistence type="predicted"/>
<dbReference type="STRING" id="993070.AS031_18110"/>
<sequence>MAGVRRRAPDPEWVQMYRQGVPVSRIAVLAGAAEATVRYHLQIAARAEPSLRGEHARTVQRPAKKQDERGLKNVADIVALYRVEGRLPSSKSASMRERSLESWLAAKRQQSQNGTLSPAYRDGLREIPGWDTPRRQKEQREQLWNQRFAELAAYRAAGNDWPLHKEATSEQERLLGVWLHSQRITYRDRTLRPDREQRLNTELPGWRQGRRPGRRPQPLPGADTGAPLEK</sequence>
<evidence type="ECO:0000313" key="3">
    <source>
        <dbReference type="EMBL" id="KSU69979.1"/>
    </source>
</evidence>
<keyword evidence="3" id="KW-0347">Helicase</keyword>
<gene>
    <name evidence="3" type="ORF">AS031_18110</name>
</gene>
<dbReference type="Pfam" id="PF03457">
    <property type="entry name" value="HA"/>
    <property type="match status" value="1"/>
</dbReference>
<keyword evidence="4" id="KW-1185">Reference proteome</keyword>
<keyword evidence="3" id="KW-0378">Hydrolase</keyword>
<dbReference type="Proteomes" id="UP000053199">
    <property type="component" value="Unassembled WGS sequence"/>
</dbReference>
<feature type="region of interest" description="Disordered" evidence="1">
    <location>
        <begin position="106"/>
        <end position="136"/>
    </location>
</feature>
<evidence type="ECO:0000256" key="1">
    <source>
        <dbReference type="SAM" id="MobiDB-lite"/>
    </source>
</evidence>
<dbReference type="OrthoDB" id="4954837at2"/>
<keyword evidence="3" id="KW-0067">ATP-binding</keyword>
<dbReference type="AlphaFoldDB" id="A0A0V8I5A9"/>
<dbReference type="Gene3D" id="6.10.140.530">
    <property type="match status" value="1"/>
</dbReference>
<dbReference type="InterPro" id="IPR005114">
    <property type="entry name" value="Helicase_assoc"/>
</dbReference>
<evidence type="ECO:0000259" key="2">
    <source>
        <dbReference type="Pfam" id="PF03457"/>
    </source>
</evidence>
<feature type="region of interest" description="Disordered" evidence="1">
    <location>
        <begin position="191"/>
        <end position="230"/>
    </location>
</feature>
<name>A0A0V8I5A9_9MICC</name>
<accession>A0A0V8I5A9</accession>
<evidence type="ECO:0000313" key="4">
    <source>
        <dbReference type="Proteomes" id="UP000053199"/>
    </source>
</evidence>
<comment type="caution">
    <text evidence="3">The sequence shown here is derived from an EMBL/GenBank/DDBJ whole genome shotgun (WGS) entry which is preliminary data.</text>
</comment>
<keyword evidence="3" id="KW-0547">Nucleotide-binding</keyword>
<dbReference type="EMBL" id="LNQM01000011">
    <property type="protein sequence ID" value="KSU69979.1"/>
    <property type="molecule type" value="Genomic_DNA"/>
</dbReference>
<feature type="domain" description="Helicase-associated" evidence="2">
    <location>
        <begin position="141"/>
        <end position="200"/>
    </location>
</feature>
<organism evidence="3 4">
    <name type="scientific">Pseudarthrobacter enclensis</name>
    <dbReference type="NCBI Taxonomy" id="993070"/>
    <lineage>
        <taxon>Bacteria</taxon>
        <taxon>Bacillati</taxon>
        <taxon>Actinomycetota</taxon>
        <taxon>Actinomycetes</taxon>
        <taxon>Micrococcales</taxon>
        <taxon>Micrococcaceae</taxon>
        <taxon>Pseudarthrobacter</taxon>
    </lineage>
</organism>
<reference evidence="3 4" key="1">
    <citation type="journal article" date="2014" name="Arch. Microbiol.">
        <title>Arthrobacter enclensis sp. nov., isolated from sediment sample.</title>
        <authorList>
            <person name="Dastager S.G."/>
            <person name="Liu Q."/>
            <person name="Tang S.K."/>
            <person name="Krishnamurthi S."/>
            <person name="Lee J.C."/>
            <person name="Li W.J."/>
        </authorList>
    </citation>
    <scope>NUCLEOTIDE SEQUENCE [LARGE SCALE GENOMIC DNA]</scope>
    <source>
        <strain evidence="3 4">NIO-1008</strain>
    </source>
</reference>
<dbReference type="GO" id="GO:0004386">
    <property type="term" value="F:helicase activity"/>
    <property type="evidence" value="ECO:0007669"/>
    <property type="project" value="UniProtKB-KW"/>
</dbReference>
<dbReference type="RefSeq" id="WP_058269567.1">
    <property type="nucleotide sequence ID" value="NZ_FMAZ01000010.1"/>
</dbReference>